<protein>
    <recommendedName>
        <fullName evidence="3">DUF1102 domain-containing protein</fullName>
    </recommendedName>
</protein>
<evidence type="ECO:0008006" key="3">
    <source>
        <dbReference type="Google" id="ProtNLM"/>
    </source>
</evidence>
<dbReference type="Proteomes" id="UP001595898">
    <property type="component" value="Unassembled WGS sequence"/>
</dbReference>
<dbReference type="EMBL" id="JBHSFA010000007">
    <property type="protein sequence ID" value="MFC4542688.1"/>
    <property type="molecule type" value="Genomic_DNA"/>
</dbReference>
<sequence length="186" mass="19658">MKRRRFVIGTGVFAASTSIVLGSGAFTTTTADRSVSISVADEDPNAFLAITAESEIAEVGEDGTIEITIDEQLGTNDGKGVGVDSSYTFWNVFSVQNYGTNPVNVYGEPGHLEDHEGGAGTPEIVEPTDNEITVTLLDGNGNELDIQELQPGDPKETVSVKIDTTDVEPGAEPHQAEYVLVAEAVE</sequence>
<evidence type="ECO:0000313" key="2">
    <source>
        <dbReference type="Proteomes" id="UP001595898"/>
    </source>
</evidence>
<comment type="caution">
    <text evidence="1">The sequence shown here is derived from an EMBL/GenBank/DDBJ whole genome shotgun (WGS) entry which is preliminary data.</text>
</comment>
<keyword evidence="2" id="KW-1185">Reference proteome</keyword>
<reference evidence="1 2" key="1">
    <citation type="journal article" date="2019" name="Int. J. Syst. Evol. Microbiol.">
        <title>The Global Catalogue of Microorganisms (GCM) 10K type strain sequencing project: providing services to taxonomists for standard genome sequencing and annotation.</title>
        <authorList>
            <consortium name="The Broad Institute Genomics Platform"/>
            <consortium name="The Broad Institute Genome Sequencing Center for Infectious Disease"/>
            <person name="Wu L."/>
            <person name="Ma J."/>
        </authorList>
    </citation>
    <scope>NUCLEOTIDE SEQUENCE [LARGE SCALE GENOMIC DNA]</scope>
    <source>
        <strain evidence="1 2">WLHS5</strain>
    </source>
</reference>
<evidence type="ECO:0000313" key="1">
    <source>
        <dbReference type="EMBL" id="MFC4542688.1"/>
    </source>
</evidence>
<name>A0ABD5PQF9_9EURY</name>
<accession>A0ABD5PQF9</accession>
<organism evidence="1 2">
    <name type="scientific">Halosolutus amylolyticus</name>
    <dbReference type="NCBI Taxonomy" id="2932267"/>
    <lineage>
        <taxon>Archaea</taxon>
        <taxon>Methanobacteriati</taxon>
        <taxon>Methanobacteriota</taxon>
        <taxon>Stenosarchaea group</taxon>
        <taxon>Halobacteria</taxon>
        <taxon>Halobacteriales</taxon>
        <taxon>Natrialbaceae</taxon>
        <taxon>Halosolutus</taxon>
    </lineage>
</organism>
<gene>
    <name evidence="1" type="ORF">ACFO5R_12225</name>
</gene>
<proteinExistence type="predicted"/>
<dbReference type="AlphaFoldDB" id="A0ABD5PQF9"/>
<dbReference type="RefSeq" id="WP_250140620.1">
    <property type="nucleotide sequence ID" value="NZ_JALIQP010000002.1"/>
</dbReference>